<feature type="compositionally biased region" description="Polar residues" evidence="1">
    <location>
        <begin position="1"/>
        <end position="20"/>
    </location>
</feature>
<evidence type="ECO:0000256" key="1">
    <source>
        <dbReference type="SAM" id="MobiDB-lite"/>
    </source>
</evidence>
<sequence>MTSRYGTFSRTARNLLMSNGRSTGASSSTTRPASASHRSRNMLGNDSSSFRQRCVKSLIPLHSAVASAKLVSHLSFNSRTGSALPLGLRGYVHILPLSITGRIKFNTFTR</sequence>
<reference evidence="2" key="1">
    <citation type="submission" date="2007-06" db="EMBL/GenBank/DDBJ databases">
        <title>Full length cDNA sequences from Sitka Spruce (Picea sitchensis).</title>
        <authorList>
            <person name="Ralph S.G."/>
            <person name="Chun H.E."/>
            <person name="Liao N."/>
            <person name="Ali J."/>
            <person name="Reid K."/>
            <person name="Kolosova N."/>
            <person name="Cooper N."/>
            <person name="Cullis C."/>
            <person name="Jancsik S."/>
            <person name="Moore R."/>
            <person name="Mayo M."/>
            <person name="Wagner S."/>
            <person name="Holt R.A."/>
            <person name="Jones S.J.M."/>
            <person name="Marra M.A."/>
            <person name="Ritland C.E."/>
            <person name="Ritland K."/>
            <person name="Bohlmann J."/>
        </authorList>
    </citation>
    <scope>NUCLEOTIDE SEQUENCE</scope>
    <source>
        <tissue evidence="2">Green portion of the leader tissue</tissue>
    </source>
</reference>
<feature type="region of interest" description="Disordered" evidence="1">
    <location>
        <begin position="1"/>
        <end position="47"/>
    </location>
</feature>
<evidence type="ECO:0000313" key="2">
    <source>
        <dbReference type="EMBL" id="ABR17090.1"/>
    </source>
</evidence>
<organism evidence="2">
    <name type="scientific">Picea sitchensis</name>
    <name type="common">Sitka spruce</name>
    <name type="synonym">Pinus sitchensis</name>
    <dbReference type="NCBI Taxonomy" id="3332"/>
    <lineage>
        <taxon>Eukaryota</taxon>
        <taxon>Viridiplantae</taxon>
        <taxon>Streptophyta</taxon>
        <taxon>Embryophyta</taxon>
        <taxon>Tracheophyta</taxon>
        <taxon>Spermatophyta</taxon>
        <taxon>Pinopsida</taxon>
        <taxon>Pinidae</taxon>
        <taxon>Conifers I</taxon>
        <taxon>Pinales</taxon>
        <taxon>Pinaceae</taxon>
        <taxon>Picea</taxon>
    </lineage>
</organism>
<proteinExistence type="evidence at transcript level"/>
<feature type="compositionally biased region" description="Low complexity" evidence="1">
    <location>
        <begin position="21"/>
        <end position="36"/>
    </location>
</feature>
<protein>
    <submittedName>
        <fullName evidence="2">Uncharacterized protein</fullName>
    </submittedName>
</protein>
<dbReference type="EMBL" id="EF677255">
    <property type="protein sequence ID" value="ABR17090.1"/>
    <property type="molecule type" value="mRNA"/>
</dbReference>
<name>B8LN60_PICSI</name>
<dbReference type="AlphaFoldDB" id="B8LN60"/>
<accession>B8LN60</accession>